<proteinExistence type="predicted"/>
<sequence>MTAAPFRPSAAQLALMFNNFLMWGGFFMIIPLVTVHFVSQLGWAAASVGLVLGVRQLTQQGLTVFGGAYADRIGPRPLIAAGLFTRSLGFACMGLSTTFWTLLASAVLAGVGGSLFDAPKNAAVTALTSPQDRSRVYSLMGVAGNLGMVTGPLVGAWLSRYEFRTVALLAACAYLIALAVLLAVVPRVPGSLGAESGFAGLWQAVRDTPFRRFTVAMSGYFLLSTQINVAVTLKAVSLYGPQATGPLYGIQAGLAVLLQYPLLRAAERFLSQRQVLVLGVMLASLALGLMSLTTTFVQLLACTVLFSLGTMLVFPTQQSLTALMSPAGRYGSYFGFGALSLGIGGGVGSVVGGALVDVGQQLQRPALPWLTLMLIGLGTALALRWVLWSGPVVAEQSNAQD</sequence>
<comment type="subcellular location">
    <subcellularLocation>
        <location evidence="1">Cell membrane</location>
        <topology evidence="1">Multi-pass membrane protein</topology>
    </subcellularLocation>
</comment>
<evidence type="ECO:0000256" key="6">
    <source>
        <dbReference type="ARBA" id="ARBA00023136"/>
    </source>
</evidence>
<feature type="transmembrane region" description="Helical" evidence="7">
    <location>
        <begin position="275"/>
        <end position="290"/>
    </location>
</feature>
<dbReference type="Pfam" id="PF07690">
    <property type="entry name" value="MFS_1"/>
    <property type="match status" value="1"/>
</dbReference>
<dbReference type="KEGG" id="dsc:ABOD76_13415"/>
<evidence type="ECO:0000256" key="1">
    <source>
        <dbReference type="ARBA" id="ARBA00004651"/>
    </source>
</evidence>
<dbReference type="GO" id="GO:0022857">
    <property type="term" value="F:transmembrane transporter activity"/>
    <property type="evidence" value="ECO:0007669"/>
    <property type="project" value="InterPro"/>
</dbReference>
<evidence type="ECO:0000256" key="5">
    <source>
        <dbReference type="ARBA" id="ARBA00022989"/>
    </source>
</evidence>
<evidence type="ECO:0000256" key="3">
    <source>
        <dbReference type="ARBA" id="ARBA00022475"/>
    </source>
</evidence>
<dbReference type="AlphaFoldDB" id="A0AAU7U7J9"/>
<feature type="transmembrane region" description="Helical" evidence="7">
    <location>
        <begin position="334"/>
        <end position="355"/>
    </location>
</feature>
<feature type="transmembrane region" description="Helical" evidence="7">
    <location>
        <begin position="136"/>
        <end position="158"/>
    </location>
</feature>
<evidence type="ECO:0000256" key="7">
    <source>
        <dbReference type="SAM" id="Phobius"/>
    </source>
</evidence>
<evidence type="ECO:0000259" key="8">
    <source>
        <dbReference type="PROSITE" id="PS50850"/>
    </source>
</evidence>
<feature type="transmembrane region" description="Helical" evidence="7">
    <location>
        <begin position="367"/>
        <end position="387"/>
    </location>
</feature>
<keyword evidence="6 7" id="KW-0472">Membrane</keyword>
<accession>A0AAU7U7J9</accession>
<protein>
    <submittedName>
        <fullName evidence="9">MFS transporter</fullName>
    </submittedName>
</protein>
<dbReference type="InterPro" id="IPR036259">
    <property type="entry name" value="MFS_trans_sf"/>
</dbReference>
<dbReference type="Gene3D" id="1.20.1250.20">
    <property type="entry name" value="MFS general substrate transporter like domains"/>
    <property type="match status" value="1"/>
</dbReference>
<gene>
    <name evidence="9" type="ORF">ABOD76_13415</name>
</gene>
<evidence type="ECO:0000256" key="4">
    <source>
        <dbReference type="ARBA" id="ARBA00022692"/>
    </source>
</evidence>
<feature type="transmembrane region" description="Helical" evidence="7">
    <location>
        <begin position="20"/>
        <end position="38"/>
    </location>
</feature>
<feature type="transmembrane region" description="Helical" evidence="7">
    <location>
        <begin position="165"/>
        <end position="185"/>
    </location>
</feature>
<keyword evidence="2" id="KW-0813">Transport</keyword>
<keyword evidence="4 7" id="KW-0812">Transmembrane</keyword>
<evidence type="ECO:0000256" key="2">
    <source>
        <dbReference type="ARBA" id="ARBA00022448"/>
    </source>
</evidence>
<dbReference type="GO" id="GO:0005886">
    <property type="term" value="C:plasma membrane"/>
    <property type="evidence" value="ECO:0007669"/>
    <property type="project" value="UniProtKB-SubCell"/>
</dbReference>
<dbReference type="RefSeq" id="WP_350242476.1">
    <property type="nucleotide sequence ID" value="NZ_CP158299.1"/>
</dbReference>
<dbReference type="InterPro" id="IPR050171">
    <property type="entry name" value="MFS_Transporters"/>
</dbReference>
<dbReference type="PANTHER" id="PTHR23517:SF2">
    <property type="entry name" value="MULTIDRUG RESISTANCE PROTEIN MDTH"/>
    <property type="match status" value="1"/>
</dbReference>
<dbReference type="InterPro" id="IPR011701">
    <property type="entry name" value="MFS"/>
</dbReference>
<dbReference type="PROSITE" id="PS50850">
    <property type="entry name" value="MFS"/>
    <property type="match status" value="1"/>
</dbReference>
<name>A0AAU7U7J9_9DEIO</name>
<dbReference type="SUPFAM" id="SSF103473">
    <property type="entry name" value="MFS general substrate transporter"/>
    <property type="match status" value="1"/>
</dbReference>
<feature type="transmembrane region" description="Helical" evidence="7">
    <location>
        <begin position="88"/>
        <end position="116"/>
    </location>
</feature>
<keyword evidence="3" id="KW-1003">Cell membrane</keyword>
<organism evidence="9">
    <name type="scientific">Deinococcus sonorensis KR-87</name>
    <dbReference type="NCBI Taxonomy" id="694439"/>
    <lineage>
        <taxon>Bacteria</taxon>
        <taxon>Thermotogati</taxon>
        <taxon>Deinococcota</taxon>
        <taxon>Deinococci</taxon>
        <taxon>Deinococcales</taxon>
        <taxon>Deinococcaceae</taxon>
        <taxon>Deinococcus</taxon>
    </lineage>
</organism>
<evidence type="ECO:0000313" key="9">
    <source>
        <dbReference type="EMBL" id="XBV84439.1"/>
    </source>
</evidence>
<dbReference type="InterPro" id="IPR020846">
    <property type="entry name" value="MFS_dom"/>
</dbReference>
<dbReference type="PANTHER" id="PTHR23517">
    <property type="entry name" value="RESISTANCE PROTEIN MDTM, PUTATIVE-RELATED-RELATED"/>
    <property type="match status" value="1"/>
</dbReference>
<dbReference type="CDD" id="cd17329">
    <property type="entry name" value="MFS_MdtH_MDR_like"/>
    <property type="match status" value="1"/>
</dbReference>
<feature type="domain" description="Major facilitator superfamily (MFS) profile" evidence="8">
    <location>
        <begin position="11"/>
        <end position="394"/>
    </location>
</feature>
<feature type="transmembrane region" description="Helical" evidence="7">
    <location>
        <begin position="296"/>
        <end position="314"/>
    </location>
</feature>
<reference evidence="9" key="1">
    <citation type="submission" date="2024-06" db="EMBL/GenBank/DDBJ databases">
        <title>Draft Genome Sequence of Deinococcus sonorensis Type Strain KR-87, a Biofilm Producing Representative of the Genus Deinococcus.</title>
        <authorList>
            <person name="Boren L.S."/>
            <person name="Grosso R.A."/>
            <person name="Hugenberg-Cox A.N."/>
            <person name="Hill J.T.E."/>
            <person name="Albert C.M."/>
            <person name="Tuohy J.M."/>
        </authorList>
    </citation>
    <scope>NUCLEOTIDE SEQUENCE</scope>
    <source>
        <strain evidence="9">KR-87</strain>
    </source>
</reference>
<dbReference type="EMBL" id="CP158299">
    <property type="protein sequence ID" value="XBV84439.1"/>
    <property type="molecule type" value="Genomic_DNA"/>
</dbReference>
<keyword evidence="5 7" id="KW-1133">Transmembrane helix</keyword>